<reference evidence="6" key="1">
    <citation type="submission" date="2023-03" db="UniProtKB">
        <authorList>
            <consortium name="EnsemblPlants"/>
        </authorList>
    </citation>
    <scope>IDENTIFICATION</scope>
</reference>
<feature type="region of interest" description="Disordered" evidence="5">
    <location>
        <begin position="283"/>
        <end position="309"/>
    </location>
</feature>
<dbReference type="Gramene" id="MELO3C022499.2.1">
    <property type="protein sequence ID" value="MELO3C022499.2.1"/>
    <property type="gene ID" value="MELO3C022499.2"/>
</dbReference>
<comment type="subcellular location">
    <subcellularLocation>
        <location evidence="1">Cytoplasm</location>
    </subcellularLocation>
</comment>
<dbReference type="InterPro" id="IPR019376">
    <property type="entry name" value="Myeloid_leukemia_factor"/>
</dbReference>
<feature type="region of interest" description="Disordered" evidence="5">
    <location>
        <begin position="87"/>
        <end position="155"/>
    </location>
</feature>
<feature type="compositionally biased region" description="Polar residues" evidence="5">
    <location>
        <begin position="106"/>
        <end position="115"/>
    </location>
</feature>
<evidence type="ECO:0000256" key="2">
    <source>
        <dbReference type="ARBA" id="ARBA00008332"/>
    </source>
</evidence>
<evidence type="ECO:0008006" key="7">
    <source>
        <dbReference type="Google" id="ProtNLM"/>
    </source>
</evidence>
<feature type="compositionally biased region" description="Acidic residues" evidence="5">
    <location>
        <begin position="87"/>
        <end position="98"/>
    </location>
</feature>
<feature type="compositionally biased region" description="Basic and acidic residues" evidence="5">
    <location>
        <begin position="283"/>
        <end position="292"/>
    </location>
</feature>
<name>A0A1S3CC93_CUCME</name>
<feature type="compositionally biased region" description="Basic residues" evidence="5">
    <location>
        <begin position="299"/>
        <end position="309"/>
    </location>
</feature>
<dbReference type="GO" id="GO:0005737">
    <property type="term" value="C:cytoplasm"/>
    <property type="evidence" value="ECO:0007669"/>
    <property type="project" value="UniProtKB-SubCell"/>
</dbReference>
<comment type="similarity">
    <text evidence="2">Belongs to the MLF family.</text>
</comment>
<dbReference type="Pfam" id="PF10248">
    <property type="entry name" value="Mlf1IP"/>
    <property type="match status" value="1"/>
</dbReference>
<evidence type="ECO:0000256" key="5">
    <source>
        <dbReference type="SAM" id="MobiDB-lite"/>
    </source>
</evidence>
<keyword evidence="3" id="KW-0963">Cytoplasm</keyword>
<keyword evidence="4" id="KW-0597">Phosphoprotein</keyword>
<organism evidence="6">
    <name type="scientific">Cucumis melo</name>
    <name type="common">Muskmelon</name>
    <dbReference type="NCBI Taxonomy" id="3656"/>
    <lineage>
        <taxon>Eukaryota</taxon>
        <taxon>Viridiplantae</taxon>
        <taxon>Streptophyta</taxon>
        <taxon>Embryophyta</taxon>
        <taxon>Tracheophyta</taxon>
        <taxon>Spermatophyta</taxon>
        <taxon>Magnoliopsida</taxon>
        <taxon>eudicotyledons</taxon>
        <taxon>Gunneridae</taxon>
        <taxon>Pentapetalae</taxon>
        <taxon>rosids</taxon>
        <taxon>fabids</taxon>
        <taxon>Cucurbitales</taxon>
        <taxon>Cucurbitaceae</taxon>
        <taxon>Benincaseae</taxon>
        <taxon>Cucumis</taxon>
    </lineage>
</organism>
<feature type="compositionally biased region" description="Polar residues" evidence="5">
    <location>
        <begin position="130"/>
        <end position="142"/>
    </location>
</feature>
<dbReference type="PANTHER" id="PTHR13105">
    <property type="entry name" value="MYELOID LEUKEMIA FACTOR"/>
    <property type="match status" value="1"/>
</dbReference>
<accession>A0A1S3CC93</accession>
<sequence>MEQRRAAEGKDSLFSGDFMGGFPGFGLFGSHRGMIPSLFGERDPFDDPFFTRPLGSMFESSISGSHTAAYDKGKKDGAPGLVIQEICSDEEREEDDDFRDQRHGWNENNSGSGQEPSVEHPDDSNDERQITTQGGSENNSFRVQPKAGKSSVHSCKVTYGGVDGAYYSSTRTRRVDNEGVLLEETKEADKTTGQATHRVSRGIHDKGHSVTRKLNPDGKVDVVQTLHNLDEEELPGFEQAWNGNFQGHRHIPDAGFHHMDPNFESRGSRNNEISSWGFPFLAERRNENDGGRDSSTPGRTKKVIRINID</sequence>
<evidence type="ECO:0000256" key="1">
    <source>
        <dbReference type="ARBA" id="ARBA00004496"/>
    </source>
</evidence>
<feature type="compositionally biased region" description="Basic and acidic residues" evidence="5">
    <location>
        <begin position="117"/>
        <end position="129"/>
    </location>
</feature>
<dbReference type="AlphaFoldDB" id="A0A1S3CC93"/>
<protein>
    <recommendedName>
        <fullName evidence="7">Myeloid leukemia factor 1</fullName>
    </recommendedName>
</protein>
<evidence type="ECO:0000313" key="6">
    <source>
        <dbReference type="EnsemblPlants" id="MELO3C022499.2.1"/>
    </source>
</evidence>
<dbReference type="EnsemblPlants" id="MELO3C022499.2.1">
    <property type="protein sequence ID" value="MELO3C022499.2.1"/>
    <property type="gene ID" value="MELO3C022499.2"/>
</dbReference>
<gene>
    <name evidence="6" type="primary">103499022</name>
</gene>
<evidence type="ECO:0000256" key="3">
    <source>
        <dbReference type="ARBA" id="ARBA00022490"/>
    </source>
</evidence>
<evidence type="ECO:0000256" key="4">
    <source>
        <dbReference type="ARBA" id="ARBA00022553"/>
    </source>
</evidence>
<dbReference type="eggNOG" id="ENOG502QR8H">
    <property type="taxonomic scope" value="Eukaryota"/>
</dbReference>
<proteinExistence type="inferred from homology"/>